<keyword evidence="3 5" id="KW-1133">Transmembrane helix</keyword>
<dbReference type="PANTHER" id="PTHR43229">
    <property type="entry name" value="NODULATION PROTEIN J"/>
    <property type="match status" value="1"/>
</dbReference>
<protein>
    <submittedName>
        <fullName evidence="7">ABC transporter permease</fullName>
    </submittedName>
</protein>
<evidence type="ECO:0000256" key="5">
    <source>
        <dbReference type="SAM" id="Phobius"/>
    </source>
</evidence>
<sequence>MPEPTATAAPAARPPRAVPPRTGLWTAYATLLRWTAAQIGAALPLVVIVQALLAAGIIIGFGLLIPGVDTGAARFLSTGAPTVLLMVVGLVLVPQGVAQSRAGGTFAYQRALPVPRPLLLLADLTVWLVVALPGIPVALAVARLRYGLEYSFDWPLLVAAAVLTTVMATVVGYAVAVLLPPLPAQLTAQVLVFFVMLFSPVTFPESRLPGWFQAVHDVLPFRPAGDLLRAGLLADSHGAAWTHLAVLVAWCAAGFAVSVRALVRRD</sequence>
<evidence type="ECO:0000313" key="7">
    <source>
        <dbReference type="EMBL" id="MDA0566504.1"/>
    </source>
</evidence>
<organism evidence="7 8">
    <name type="scientific">Streptomonospora mangrovi</name>
    <dbReference type="NCBI Taxonomy" id="2883123"/>
    <lineage>
        <taxon>Bacteria</taxon>
        <taxon>Bacillati</taxon>
        <taxon>Actinomycetota</taxon>
        <taxon>Actinomycetes</taxon>
        <taxon>Streptosporangiales</taxon>
        <taxon>Nocardiopsidaceae</taxon>
        <taxon>Streptomonospora</taxon>
    </lineage>
</organism>
<comment type="subcellular location">
    <subcellularLocation>
        <location evidence="1">Membrane</location>
        <topology evidence="1">Multi-pass membrane protein</topology>
    </subcellularLocation>
</comment>
<comment type="caution">
    <text evidence="7">The sequence shown here is derived from an EMBL/GenBank/DDBJ whole genome shotgun (WGS) entry which is preliminary data.</text>
</comment>
<dbReference type="InterPro" id="IPR013525">
    <property type="entry name" value="ABC2_TM"/>
</dbReference>
<evidence type="ECO:0000256" key="3">
    <source>
        <dbReference type="ARBA" id="ARBA00022989"/>
    </source>
</evidence>
<dbReference type="EMBL" id="JAJAQC010000037">
    <property type="protein sequence ID" value="MDA0566504.1"/>
    <property type="molecule type" value="Genomic_DNA"/>
</dbReference>
<dbReference type="AlphaFoldDB" id="A0A9X3SIP2"/>
<feature type="transmembrane region" description="Helical" evidence="5">
    <location>
        <begin position="118"/>
        <end position="142"/>
    </location>
</feature>
<keyword evidence="2 5" id="KW-0812">Transmembrane</keyword>
<name>A0A9X3SIP2_9ACTN</name>
<feature type="domain" description="ABC-2 type transporter transmembrane" evidence="6">
    <location>
        <begin position="70"/>
        <end position="259"/>
    </location>
</feature>
<gene>
    <name evidence="7" type="ORF">LG943_19620</name>
</gene>
<feature type="transmembrane region" description="Helical" evidence="5">
    <location>
        <begin position="41"/>
        <end position="65"/>
    </location>
</feature>
<dbReference type="InterPro" id="IPR051784">
    <property type="entry name" value="Nod_factor_ABC_transporter"/>
</dbReference>
<accession>A0A9X3SIP2</accession>
<keyword evidence="4 5" id="KW-0472">Membrane</keyword>
<evidence type="ECO:0000256" key="4">
    <source>
        <dbReference type="ARBA" id="ARBA00023136"/>
    </source>
</evidence>
<evidence type="ECO:0000259" key="6">
    <source>
        <dbReference type="Pfam" id="PF12698"/>
    </source>
</evidence>
<evidence type="ECO:0000256" key="1">
    <source>
        <dbReference type="ARBA" id="ARBA00004141"/>
    </source>
</evidence>
<reference evidence="7" key="1">
    <citation type="submission" date="2021-10" db="EMBL/GenBank/DDBJ databases">
        <title>Streptomonospora sp. nov., isolated from mangrove soil.</title>
        <authorList>
            <person name="Chen X."/>
            <person name="Ge X."/>
            <person name="Liu W."/>
        </authorList>
    </citation>
    <scope>NUCLEOTIDE SEQUENCE</scope>
    <source>
        <strain evidence="7">S1-112</strain>
    </source>
</reference>
<dbReference type="PANTHER" id="PTHR43229:SF3">
    <property type="entry name" value="ABC-TYPE MULTIDRUG TRANSPORT SYSTEM, PERMEASE COMPONENT"/>
    <property type="match status" value="1"/>
</dbReference>
<evidence type="ECO:0000313" key="8">
    <source>
        <dbReference type="Proteomes" id="UP001140076"/>
    </source>
</evidence>
<dbReference type="RefSeq" id="WP_270073762.1">
    <property type="nucleotide sequence ID" value="NZ_JAJAQC010000037.1"/>
</dbReference>
<feature type="transmembrane region" description="Helical" evidence="5">
    <location>
        <begin position="240"/>
        <end position="263"/>
    </location>
</feature>
<evidence type="ECO:0000256" key="2">
    <source>
        <dbReference type="ARBA" id="ARBA00022692"/>
    </source>
</evidence>
<feature type="transmembrane region" description="Helical" evidence="5">
    <location>
        <begin position="186"/>
        <end position="203"/>
    </location>
</feature>
<dbReference type="GO" id="GO:0016020">
    <property type="term" value="C:membrane"/>
    <property type="evidence" value="ECO:0007669"/>
    <property type="project" value="UniProtKB-SubCell"/>
</dbReference>
<dbReference type="GO" id="GO:0140359">
    <property type="term" value="F:ABC-type transporter activity"/>
    <property type="evidence" value="ECO:0007669"/>
    <property type="project" value="InterPro"/>
</dbReference>
<keyword evidence="8" id="KW-1185">Reference proteome</keyword>
<dbReference type="Pfam" id="PF12698">
    <property type="entry name" value="ABC2_membrane_3"/>
    <property type="match status" value="1"/>
</dbReference>
<feature type="transmembrane region" description="Helical" evidence="5">
    <location>
        <begin position="71"/>
        <end position="93"/>
    </location>
</feature>
<feature type="transmembrane region" description="Helical" evidence="5">
    <location>
        <begin position="154"/>
        <end position="179"/>
    </location>
</feature>
<proteinExistence type="predicted"/>
<dbReference type="Proteomes" id="UP001140076">
    <property type="component" value="Unassembled WGS sequence"/>
</dbReference>